<dbReference type="EMBL" id="LJOD01000009">
    <property type="protein sequence ID" value="KPE50481.1"/>
    <property type="molecule type" value="Genomic_DNA"/>
</dbReference>
<evidence type="ECO:0000313" key="2">
    <source>
        <dbReference type="Proteomes" id="UP000037953"/>
    </source>
</evidence>
<dbReference type="Proteomes" id="UP000037953">
    <property type="component" value="Unassembled WGS sequence"/>
</dbReference>
<protein>
    <submittedName>
        <fullName evidence="1">Uncharacterized protein</fullName>
    </submittedName>
</protein>
<organism evidence="1 2">
    <name type="scientific">Chryseobacterium indologenes</name>
    <name type="common">Flavobacterium indologenes</name>
    <dbReference type="NCBI Taxonomy" id="253"/>
    <lineage>
        <taxon>Bacteria</taxon>
        <taxon>Pseudomonadati</taxon>
        <taxon>Bacteroidota</taxon>
        <taxon>Flavobacteriia</taxon>
        <taxon>Flavobacteriales</taxon>
        <taxon>Weeksellaceae</taxon>
        <taxon>Chryseobacterium group</taxon>
        <taxon>Chryseobacterium</taxon>
    </lineage>
</organism>
<name>A0A0N0IVF6_CHRID</name>
<sequence>METLELREVTSQNWRTDDFIKKQLLCNKLKYSNQLRMHYILDYNIDDYDGIAEENNIKDDKENFIRLNTYLNKNKELVDLVQTQCEIKFEIDGPKEEISAQLIYFYHRDADTVSLRRKKAIVLETFSYEEFRNLVRFVGYGDFENGDKYKKYFITIFKSSFLNAKGAEEIKFLYTQAPEFVLKGMALQNETIFGHLLALTKLDDTGIFSGWRDGSSALVNVLKAFSDHHFLLEKFKSDPELCNRIYFNLDGFSEMNGEMKSNRIIFATILMEACLLSENRPQQGAPEFRIGNGYKVSTRVLELGGFLLGLGKSDEKTFFLQQQKEVVKRVFIVPKEGDPNATEQVIKDLDEGAQFYPLDMVYFKDETRTETLHRETGQEDSVTMMVPAIYVKALADAENWEDINETMRIVADMMGVVFGIGALVLTDNPYLLLLAAADLSLALPDLTIQVFREEIAKLPGGEEFLRQWDLIYTVLGAAVAAPQVVVGLGQIVVAFYRGCLSLMRLPQTAEKVKQGLRAMAISVFLDLNSGVFQRKDLRLFQPTEWVIPSAGFFSKTSECDALVQNGAFFMELDAAAIMENIGRKGGINPDVIGSVSSNRKFALVYKGEIVTQGSRYDRAYQKVLQEIRKISYNAEKVGKILDEYRISAFCEKTPKIINKDPTDALPKEGFIIEYKMDSRGVFKQLNDNIFPSKEFDFVITKSGELRIGKKHHLLGNREDVLAAGGIRFKNGKIVEFDNMSGHYTPTLEEAERLGEILRGLEIPIKRARNEITPLGLNNKGEIIRLGKDKIIYIQNIK</sequence>
<gene>
    <name evidence="1" type="ORF">AOB46_13890</name>
</gene>
<dbReference type="PATRIC" id="fig|253.9.peg.4660"/>
<reference evidence="2" key="2">
    <citation type="submission" date="2015-09" db="EMBL/GenBank/DDBJ databases">
        <title>Draft genome sequence of a multidrug-resistant Chryseobacterium indologenes isolate from Malaysia.</title>
        <authorList>
            <person name="Yu C.Y."/>
            <person name="Ang G.Y."/>
            <person name="Chan K.-G."/>
        </authorList>
    </citation>
    <scope>NUCLEOTIDE SEQUENCE [LARGE SCALE GENOMIC DNA]</scope>
    <source>
        <strain evidence="2">CI_885</strain>
    </source>
</reference>
<dbReference type="RefSeq" id="WP_062700362.1">
    <property type="nucleotide sequence ID" value="NZ_LJOD01000009.1"/>
</dbReference>
<evidence type="ECO:0000313" key="1">
    <source>
        <dbReference type="EMBL" id="KPE50481.1"/>
    </source>
</evidence>
<comment type="caution">
    <text evidence="1">The sequence shown here is derived from an EMBL/GenBank/DDBJ whole genome shotgun (WGS) entry which is preliminary data.</text>
</comment>
<accession>A0A0N0IVF6</accession>
<proteinExistence type="predicted"/>
<reference evidence="1 2" key="1">
    <citation type="journal article" date="2015" name="Genom Data">
        <title>Draft genome sequence of a multidrug-resistant Chryseobacterium indologenes isolate from Malaysia.</title>
        <authorList>
            <person name="Yu C.Y."/>
            <person name="Ang G.Y."/>
            <person name="Cheng H.J."/>
            <person name="Cheong Y.M."/>
            <person name="Yin W.F."/>
            <person name="Chan K.G."/>
        </authorList>
    </citation>
    <scope>NUCLEOTIDE SEQUENCE [LARGE SCALE GENOMIC DNA]</scope>
    <source>
        <strain evidence="1 2">CI_885</strain>
    </source>
</reference>
<dbReference type="AlphaFoldDB" id="A0A0N0IVF6"/>
<dbReference type="OrthoDB" id="1332052at2"/>